<evidence type="ECO:0000313" key="2">
    <source>
        <dbReference type="EMBL" id="KAE9394482.1"/>
    </source>
</evidence>
<dbReference type="InterPro" id="IPR029063">
    <property type="entry name" value="SAM-dependent_MTases_sf"/>
</dbReference>
<dbReference type="GO" id="GO:0032259">
    <property type="term" value="P:methylation"/>
    <property type="evidence" value="ECO:0007669"/>
    <property type="project" value="UniProtKB-KW"/>
</dbReference>
<evidence type="ECO:0000259" key="1">
    <source>
        <dbReference type="Pfam" id="PF13649"/>
    </source>
</evidence>
<feature type="domain" description="Methyltransferase" evidence="1">
    <location>
        <begin position="85"/>
        <end position="179"/>
    </location>
</feature>
<proteinExistence type="predicted"/>
<dbReference type="CDD" id="cd02440">
    <property type="entry name" value="AdoMet_MTases"/>
    <property type="match status" value="1"/>
</dbReference>
<dbReference type="SUPFAM" id="SSF53335">
    <property type="entry name" value="S-adenosyl-L-methionine-dependent methyltransferases"/>
    <property type="match status" value="1"/>
</dbReference>
<protein>
    <submittedName>
        <fullName evidence="2">S-adenosyl-L-methionine-dependent methyltransferase</fullName>
    </submittedName>
</protein>
<reference evidence="2" key="1">
    <citation type="journal article" date="2019" name="Environ. Microbiol.">
        <title>Fungal ecological strategies reflected in gene transcription - a case study of two litter decomposers.</title>
        <authorList>
            <person name="Barbi F."/>
            <person name="Kohler A."/>
            <person name="Barry K."/>
            <person name="Baskaran P."/>
            <person name="Daum C."/>
            <person name="Fauchery L."/>
            <person name="Ihrmark K."/>
            <person name="Kuo A."/>
            <person name="LaButti K."/>
            <person name="Lipzen A."/>
            <person name="Morin E."/>
            <person name="Grigoriev I.V."/>
            <person name="Henrissat B."/>
            <person name="Lindahl B."/>
            <person name="Martin F."/>
        </authorList>
    </citation>
    <scope>NUCLEOTIDE SEQUENCE</scope>
    <source>
        <strain evidence="2">JB14</strain>
    </source>
</reference>
<accession>A0A6A4H8D6</accession>
<dbReference type="EMBL" id="ML769549">
    <property type="protein sequence ID" value="KAE9394482.1"/>
    <property type="molecule type" value="Genomic_DNA"/>
</dbReference>
<gene>
    <name evidence="2" type="ORF">BT96DRAFT_862765</name>
</gene>
<name>A0A6A4H8D6_9AGAR</name>
<dbReference type="GO" id="GO:0008168">
    <property type="term" value="F:methyltransferase activity"/>
    <property type="evidence" value="ECO:0007669"/>
    <property type="project" value="UniProtKB-KW"/>
</dbReference>
<dbReference type="AlphaFoldDB" id="A0A6A4H8D6"/>
<organism evidence="2 3">
    <name type="scientific">Gymnopus androsaceus JB14</name>
    <dbReference type="NCBI Taxonomy" id="1447944"/>
    <lineage>
        <taxon>Eukaryota</taxon>
        <taxon>Fungi</taxon>
        <taxon>Dikarya</taxon>
        <taxon>Basidiomycota</taxon>
        <taxon>Agaricomycotina</taxon>
        <taxon>Agaricomycetes</taxon>
        <taxon>Agaricomycetidae</taxon>
        <taxon>Agaricales</taxon>
        <taxon>Marasmiineae</taxon>
        <taxon>Omphalotaceae</taxon>
        <taxon>Gymnopus</taxon>
    </lineage>
</organism>
<dbReference type="Proteomes" id="UP000799118">
    <property type="component" value="Unassembled WGS sequence"/>
</dbReference>
<sequence length="328" mass="36698">MALKNPPSRTLISSIPFLSGSLKPDILALESQQRTEKDSVVSTYFLPSDEDERFRLNRQSRYLTNNACDGKLICVPLTLLPGDEILESGTGTGIWLIDLAKDLPATISLTGTDIESRLFPIHGQHPPNISFFSYSVTDLPKSWDNKFKLINQRLLTPALKREQWGSAILELYRVLTPGGWIQLLESGPEIKLDHSGPNMTRIVNSLVSLHNMKGSVHDLQYIIDQRLANAGFVNVQRKTVSLSPRAGLGKRDADSDYDHQTIVFSFLEAAKKGFLATKMFQSEEEFDSVLKGMEKEWDQWALAGRGGLWSWTVAYAQKPDTLPSGDYN</sequence>
<keyword evidence="2" id="KW-0808">Transferase</keyword>
<dbReference type="Pfam" id="PF13649">
    <property type="entry name" value="Methyltransf_25"/>
    <property type="match status" value="1"/>
</dbReference>
<dbReference type="OrthoDB" id="184880at2759"/>
<dbReference type="Gene3D" id="3.40.50.150">
    <property type="entry name" value="Vaccinia Virus protein VP39"/>
    <property type="match status" value="1"/>
</dbReference>
<keyword evidence="2" id="KW-0489">Methyltransferase</keyword>
<keyword evidence="3" id="KW-1185">Reference proteome</keyword>
<evidence type="ECO:0000313" key="3">
    <source>
        <dbReference type="Proteomes" id="UP000799118"/>
    </source>
</evidence>
<dbReference type="InterPro" id="IPR041698">
    <property type="entry name" value="Methyltransf_25"/>
</dbReference>